<organism evidence="2 3">
    <name type="scientific">Actinomadura violacea</name>
    <dbReference type="NCBI Taxonomy" id="2819934"/>
    <lineage>
        <taxon>Bacteria</taxon>
        <taxon>Bacillati</taxon>
        <taxon>Actinomycetota</taxon>
        <taxon>Actinomycetes</taxon>
        <taxon>Streptosporangiales</taxon>
        <taxon>Thermomonosporaceae</taxon>
        <taxon>Actinomadura</taxon>
    </lineage>
</organism>
<dbReference type="InterPro" id="IPR009081">
    <property type="entry name" value="PP-bd_ACP"/>
</dbReference>
<evidence type="ECO:0000313" key="3">
    <source>
        <dbReference type="Proteomes" id="UP000680206"/>
    </source>
</evidence>
<proteinExistence type="predicted"/>
<dbReference type="SUPFAM" id="SSF47336">
    <property type="entry name" value="ACP-like"/>
    <property type="match status" value="1"/>
</dbReference>
<dbReference type="PROSITE" id="PS50075">
    <property type="entry name" value="CARRIER"/>
    <property type="match status" value="1"/>
</dbReference>
<dbReference type="RefSeq" id="WP_208240275.1">
    <property type="nucleotide sequence ID" value="NZ_JAGEPF010000007.1"/>
</dbReference>
<dbReference type="Pfam" id="PF00550">
    <property type="entry name" value="PP-binding"/>
    <property type="match status" value="1"/>
</dbReference>
<evidence type="ECO:0000313" key="2">
    <source>
        <dbReference type="EMBL" id="MBO2458325.1"/>
    </source>
</evidence>
<evidence type="ECO:0000259" key="1">
    <source>
        <dbReference type="PROSITE" id="PS50075"/>
    </source>
</evidence>
<feature type="domain" description="Carrier" evidence="1">
    <location>
        <begin position="7"/>
        <end position="82"/>
    </location>
</feature>
<reference evidence="2 3" key="1">
    <citation type="submission" date="2021-03" db="EMBL/GenBank/DDBJ databases">
        <title>Actinomadura violae sp. nov., isolated from lichen in Thailand.</title>
        <authorList>
            <person name="Kanchanasin P."/>
            <person name="Saeng-In P."/>
            <person name="Phongsopitanun W."/>
            <person name="Yuki M."/>
            <person name="Kudo T."/>
            <person name="Ohkuma M."/>
            <person name="Tanasupawat S."/>
        </authorList>
    </citation>
    <scope>NUCLEOTIDE SEQUENCE [LARGE SCALE GENOMIC DNA]</scope>
    <source>
        <strain evidence="2 3">LCR2-06</strain>
    </source>
</reference>
<accession>A0ABS3RNJ1</accession>
<dbReference type="EMBL" id="JAGEPF010000007">
    <property type="protein sequence ID" value="MBO2458325.1"/>
    <property type="molecule type" value="Genomic_DNA"/>
</dbReference>
<protein>
    <submittedName>
        <fullName evidence="2">Acyl carrier protein</fullName>
    </submittedName>
</protein>
<dbReference type="Proteomes" id="UP000680206">
    <property type="component" value="Unassembled WGS sequence"/>
</dbReference>
<dbReference type="Gene3D" id="1.10.1200.10">
    <property type="entry name" value="ACP-like"/>
    <property type="match status" value="1"/>
</dbReference>
<sequence>MQRSADPIVRAQVRAVIAEILELEPEEITPDGLFREDHGADSMTLIDILGSLEKEFDVAIGEGELTRMVNLDGVLAVLTDAGLAGAAAPDAGAPR</sequence>
<name>A0ABS3RNJ1_9ACTN</name>
<keyword evidence="3" id="KW-1185">Reference proteome</keyword>
<gene>
    <name evidence="2" type="ORF">J4709_12180</name>
</gene>
<comment type="caution">
    <text evidence="2">The sequence shown here is derived from an EMBL/GenBank/DDBJ whole genome shotgun (WGS) entry which is preliminary data.</text>
</comment>
<dbReference type="InterPro" id="IPR036736">
    <property type="entry name" value="ACP-like_sf"/>
</dbReference>